<organism evidence="1 2">
    <name type="scientific">Goodea atripinnis</name>
    <dbReference type="NCBI Taxonomy" id="208336"/>
    <lineage>
        <taxon>Eukaryota</taxon>
        <taxon>Metazoa</taxon>
        <taxon>Chordata</taxon>
        <taxon>Craniata</taxon>
        <taxon>Vertebrata</taxon>
        <taxon>Euteleostomi</taxon>
        <taxon>Actinopterygii</taxon>
        <taxon>Neopterygii</taxon>
        <taxon>Teleostei</taxon>
        <taxon>Neoteleostei</taxon>
        <taxon>Acanthomorphata</taxon>
        <taxon>Ovalentaria</taxon>
        <taxon>Atherinomorphae</taxon>
        <taxon>Cyprinodontiformes</taxon>
        <taxon>Goodeidae</taxon>
        <taxon>Goodea</taxon>
    </lineage>
</organism>
<keyword evidence="2" id="KW-1185">Reference proteome</keyword>
<dbReference type="Proteomes" id="UP001476798">
    <property type="component" value="Unassembled WGS sequence"/>
</dbReference>
<comment type="caution">
    <text evidence="1">The sequence shown here is derived from an EMBL/GenBank/DDBJ whole genome shotgun (WGS) entry which is preliminary data.</text>
</comment>
<protein>
    <submittedName>
        <fullName evidence="1">Uncharacterized protein</fullName>
    </submittedName>
</protein>
<proteinExistence type="predicted"/>
<evidence type="ECO:0000313" key="2">
    <source>
        <dbReference type="Proteomes" id="UP001476798"/>
    </source>
</evidence>
<dbReference type="EMBL" id="JAHRIO010079981">
    <property type="protein sequence ID" value="MEQ2183692.1"/>
    <property type="molecule type" value="Genomic_DNA"/>
</dbReference>
<reference evidence="1 2" key="1">
    <citation type="submission" date="2021-06" db="EMBL/GenBank/DDBJ databases">
        <authorList>
            <person name="Palmer J.M."/>
        </authorList>
    </citation>
    <scope>NUCLEOTIDE SEQUENCE [LARGE SCALE GENOMIC DNA]</scope>
    <source>
        <strain evidence="1 2">GA_2019</strain>
        <tissue evidence="1">Muscle</tissue>
    </source>
</reference>
<feature type="non-terminal residue" evidence="1">
    <location>
        <position position="1"/>
    </location>
</feature>
<accession>A0ABV0PJL9</accession>
<gene>
    <name evidence="1" type="ORF">GOODEAATRI_000602</name>
</gene>
<sequence length="64" mass="7353">YPAGCVLSASFWRLKRENDGSITPPSHLYQETVFYYLFFCPYCPFLSPVCMRTITGNLLPLLLT</sequence>
<evidence type="ECO:0000313" key="1">
    <source>
        <dbReference type="EMBL" id="MEQ2183692.1"/>
    </source>
</evidence>
<name>A0ABV0PJL9_9TELE</name>